<dbReference type="AlphaFoldDB" id="A0A4Y9Z7S5"/>
<evidence type="ECO:0000313" key="2">
    <source>
        <dbReference type="EMBL" id="TFY70926.1"/>
    </source>
</evidence>
<protein>
    <recommendedName>
        <fullName evidence="1">F-box domain-containing protein</fullName>
    </recommendedName>
</protein>
<dbReference type="Gene3D" id="1.20.1280.50">
    <property type="match status" value="1"/>
</dbReference>
<dbReference type="Proteomes" id="UP000298327">
    <property type="component" value="Unassembled WGS sequence"/>
</dbReference>
<dbReference type="InterPro" id="IPR001810">
    <property type="entry name" value="F-box_dom"/>
</dbReference>
<evidence type="ECO:0000313" key="3">
    <source>
        <dbReference type="Proteomes" id="UP000298327"/>
    </source>
</evidence>
<feature type="domain" description="F-box" evidence="1">
    <location>
        <begin position="15"/>
        <end position="61"/>
    </location>
</feature>
<proteinExistence type="predicted"/>
<name>A0A4Y9Z7S5_9AGAM</name>
<sequence length="524" mass="59594">MDGSSQSPPPSTTAKLFLLSIPPEIIHRILEYLDDHSLVVCQQVCHKFRSIVRRSSALQYQLQLAASGAHDGPKGPLSAAERLDTLRRYNDAWRQFEWTKSTSERISAGGLYELYGNVLAQSLERHRITFKQLPSEIRGIQERNWELKFDFHIRDFGIDPAQDALFVFQTHNLDGICRIHIRSLSTGEVHPLAERISGILEYPIASADLSFTIQPHRDYIGVIIEPTENEVENLFIIWNWKTGVVEMRLAGMDVASFSFLDEDHVMVASLSGRLETYSKPSLLVYNFKEVPSEETDLGDEPYVCAFYMPEMDEETVSAYMLIRSDPAPSWSPSPDLHVPFHISHLQRLFVVSLVLIVGQRIEAFDFFIPSHSLLPHVKEARIANTSRDVCWEDWGLHGSHMSQVSPRRPIWVCYVFGMRYTTLVFDETLRPKIKILDFHPKRLASGLMTTNSKLSDSWSVVSETETVPGRWISGPVTTTLQYLSKTVQIPPEVNLNSPVCMMISEDAVIVMETVWARSFLGDLN</sequence>
<keyword evidence="3" id="KW-1185">Reference proteome</keyword>
<dbReference type="Pfam" id="PF12937">
    <property type="entry name" value="F-box-like"/>
    <property type="match status" value="1"/>
</dbReference>
<dbReference type="CDD" id="cd09917">
    <property type="entry name" value="F-box_SF"/>
    <property type="match status" value="1"/>
</dbReference>
<dbReference type="PROSITE" id="PS50181">
    <property type="entry name" value="FBOX"/>
    <property type="match status" value="1"/>
</dbReference>
<evidence type="ECO:0000259" key="1">
    <source>
        <dbReference type="PROSITE" id="PS50181"/>
    </source>
</evidence>
<accession>A0A4Y9Z7S5</accession>
<comment type="caution">
    <text evidence="2">The sequence shown here is derived from an EMBL/GenBank/DDBJ whole genome shotgun (WGS) entry which is preliminary data.</text>
</comment>
<gene>
    <name evidence="2" type="ORF">EVG20_g2079</name>
</gene>
<dbReference type="InterPro" id="IPR036047">
    <property type="entry name" value="F-box-like_dom_sf"/>
</dbReference>
<organism evidence="2 3">
    <name type="scientific">Dentipellis fragilis</name>
    <dbReference type="NCBI Taxonomy" id="205917"/>
    <lineage>
        <taxon>Eukaryota</taxon>
        <taxon>Fungi</taxon>
        <taxon>Dikarya</taxon>
        <taxon>Basidiomycota</taxon>
        <taxon>Agaricomycotina</taxon>
        <taxon>Agaricomycetes</taxon>
        <taxon>Russulales</taxon>
        <taxon>Hericiaceae</taxon>
        <taxon>Dentipellis</taxon>
    </lineage>
</organism>
<dbReference type="SUPFAM" id="SSF81383">
    <property type="entry name" value="F-box domain"/>
    <property type="match status" value="1"/>
</dbReference>
<reference evidence="2 3" key="1">
    <citation type="submission" date="2019-02" db="EMBL/GenBank/DDBJ databases">
        <title>Genome sequencing of the rare red list fungi Dentipellis fragilis.</title>
        <authorList>
            <person name="Buettner E."/>
            <person name="Kellner H."/>
        </authorList>
    </citation>
    <scope>NUCLEOTIDE SEQUENCE [LARGE SCALE GENOMIC DNA]</scope>
    <source>
        <strain evidence="2 3">DSM 105465</strain>
    </source>
</reference>
<dbReference type="SMART" id="SM00256">
    <property type="entry name" value="FBOX"/>
    <property type="match status" value="1"/>
</dbReference>
<dbReference type="EMBL" id="SEOQ01000075">
    <property type="protein sequence ID" value="TFY70926.1"/>
    <property type="molecule type" value="Genomic_DNA"/>
</dbReference>
<dbReference type="OrthoDB" id="2745718at2759"/>
<dbReference type="STRING" id="205917.A0A4Y9Z7S5"/>